<dbReference type="InterPro" id="IPR012947">
    <property type="entry name" value="tRNA_SAD"/>
</dbReference>
<keyword evidence="3 14" id="KW-0820">tRNA-binding</keyword>
<dbReference type="PRINTS" id="PR00980">
    <property type="entry name" value="TRNASYNTHALA"/>
</dbReference>
<evidence type="ECO:0000256" key="8">
    <source>
        <dbReference type="ARBA" id="ARBA00022840"/>
    </source>
</evidence>
<evidence type="ECO:0000256" key="11">
    <source>
        <dbReference type="ARBA" id="ARBA00023146"/>
    </source>
</evidence>
<dbReference type="AlphaFoldDB" id="A0A291IQY6"/>
<dbReference type="Proteomes" id="UP000232227">
    <property type="component" value="Chromosome"/>
</dbReference>
<comment type="similarity">
    <text evidence="1 14">Belongs to the class-II aminoacyl-tRNA synthetase family.</text>
</comment>
<dbReference type="HAMAP" id="MF_00036_B">
    <property type="entry name" value="Ala_tRNA_synth_B"/>
    <property type="match status" value="1"/>
</dbReference>
<dbReference type="CDD" id="cd00673">
    <property type="entry name" value="AlaRS_core"/>
    <property type="match status" value="1"/>
</dbReference>
<dbReference type="GO" id="GO:0000049">
    <property type="term" value="F:tRNA binding"/>
    <property type="evidence" value="ECO:0007669"/>
    <property type="project" value="UniProtKB-KW"/>
</dbReference>
<dbReference type="SUPFAM" id="SSF55681">
    <property type="entry name" value="Class II aaRS and biotin synthetases"/>
    <property type="match status" value="1"/>
</dbReference>
<evidence type="ECO:0000313" key="15">
    <source>
        <dbReference type="EMBL" id="ATG97160.1"/>
    </source>
</evidence>
<dbReference type="InterPro" id="IPR045864">
    <property type="entry name" value="aa-tRNA-synth_II/BPL/LPL"/>
</dbReference>
<feature type="binding site" evidence="14">
    <location>
        <position position="575"/>
    </location>
    <ligand>
        <name>Zn(2+)</name>
        <dbReference type="ChEBI" id="CHEBI:29105"/>
    </ligand>
</feature>
<evidence type="ECO:0000256" key="6">
    <source>
        <dbReference type="ARBA" id="ARBA00022741"/>
    </source>
</evidence>
<feature type="binding site" evidence="14">
    <location>
        <position position="682"/>
    </location>
    <ligand>
        <name>Zn(2+)</name>
        <dbReference type="ChEBI" id="CHEBI:29105"/>
    </ligand>
</feature>
<dbReference type="FunFam" id="3.30.980.10:FF:000004">
    <property type="entry name" value="Alanine--tRNA ligase, cytoplasmic"/>
    <property type="match status" value="1"/>
</dbReference>
<dbReference type="NCBIfam" id="TIGR00344">
    <property type="entry name" value="alaS"/>
    <property type="match status" value="1"/>
</dbReference>
<dbReference type="GO" id="GO:0002161">
    <property type="term" value="F:aminoacyl-tRNA deacylase activity"/>
    <property type="evidence" value="ECO:0007669"/>
    <property type="project" value="TreeGrafter"/>
</dbReference>
<evidence type="ECO:0000313" key="16">
    <source>
        <dbReference type="Proteomes" id="UP000232227"/>
    </source>
</evidence>
<name>A0A291IQY6_9MOLU</name>
<dbReference type="Pfam" id="PF07973">
    <property type="entry name" value="tRNA_SAD"/>
    <property type="match status" value="1"/>
</dbReference>
<dbReference type="InterPro" id="IPR050058">
    <property type="entry name" value="Ala-tRNA_ligase"/>
</dbReference>
<keyword evidence="10 14" id="KW-0648">Protein biosynthesis</keyword>
<evidence type="ECO:0000256" key="5">
    <source>
        <dbReference type="ARBA" id="ARBA00022723"/>
    </source>
</evidence>
<dbReference type="InterPro" id="IPR018165">
    <property type="entry name" value="Ala-tRNA-synth_IIc_core"/>
</dbReference>
<comment type="catalytic activity">
    <reaction evidence="13 14">
        <text>tRNA(Ala) + L-alanine + ATP = L-alanyl-tRNA(Ala) + AMP + diphosphate</text>
        <dbReference type="Rhea" id="RHEA:12540"/>
        <dbReference type="Rhea" id="RHEA-COMP:9657"/>
        <dbReference type="Rhea" id="RHEA-COMP:9923"/>
        <dbReference type="ChEBI" id="CHEBI:30616"/>
        <dbReference type="ChEBI" id="CHEBI:33019"/>
        <dbReference type="ChEBI" id="CHEBI:57972"/>
        <dbReference type="ChEBI" id="CHEBI:78442"/>
        <dbReference type="ChEBI" id="CHEBI:78497"/>
        <dbReference type="ChEBI" id="CHEBI:456215"/>
        <dbReference type="EC" id="6.1.1.7"/>
    </reaction>
</comment>
<comment type="cofactor">
    <cofactor evidence="14">
        <name>Zn(2+)</name>
        <dbReference type="ChEBI" id="CHEBI:29105"/>
    </cofactor>
    <text evidence="14">Binds 1 zinc ion per subunit.</text>
</comment>
<evidence type="ECO:0000256" key="4">
    <source>
        <dbReference type="ARBA" id="ARBA00022598"/>
    </source>
</evidence>
<evidence type="ECO:0000256" key="7">
    <source>
        <dbReference type="ARBA" id="ARBA00022833"/>
    </source>
</evidence>
<protein>
    <recommendedName>
        <fullName evidence="14">Alanine--tRNA ligase</fullName>
        <ecNumber evidence="14">6.1.1.7</ecNumber>
    </recommendedName>
    <alternativeName>
        <fullName evidence="14">Alanyl-tRNA synthetase</fullName>
        <shortName evidence="14">AlaRS</shortName>
    </alternativeName>
</protein>
<evidence type="ECO:0000256" key="14">
    <source>
        <dbReference type="HAMAP-Rule" id="MF_00036"/>
    </source>
</evidence>
<dbReference type="OrthoDB" id="9803884at2"/>
<dbReference type="InterPro" id="IPR002318">
    <property type="entry name" value="Ala-tRNA-lgiase_IIc"/>
</dbReference>
<proteinExistence type="inferred from homology"/>
<dbReference type="RefSeq" id="WP_096862448.1">
    <property type="nucleotide sequence ID" value="NZ_CP023668.1"/>
</dbReference>
<keyword evidence="8 14" id="KW-0067">ATP-binding</keyword>
<dbReference type="Gene3D" id="3.30.930.10">
    <property type="entry name" value="Bira Bifunctional Protein, Domain 2"/>
    <property type="match status" value="1"/>
</dbReference>
<comment type="subcellular location">
    <subcellularLocation>
        <location evidence="14">Cytoplasm</location>
    </subcellularLocation>
</comment>
<evidence type="ECO:0000256" key="10">
    <source>
        <dbReference type="ARBA" id="ARBA00022917"/>
    </source>
</evidence>
<dbReference type="GO" id="GO:0006419">
    <property type="term" value="P:alanyl-tRNA aminoacylation"/>
    <property type="evidence" value="ECO:0007669"/>
    <property type="project" value="UniProtKB-UniRule"/>
</dbReference>
<dbReference type="PANTHER" id="PTHR11777:SF9">
    <property type="entry name" value="ALANINE--TRNA LIGASE, CYTOPLASMIC"/>
    <property type="match status" value="1"/>
</dbReference>
<dbReference type="EMBL" id="CP023668">
    <property type="protein sequence ID" value="ATG97160.1"/>
    <property type="molecule type" value="Genomic_DNA"/>
</dbReference>
<evidence type="ECO:0000256" key="3">
    <source>
        <dbReference type="ARBA" id="ARBA00022555"/>
    </source>
</evidence>
<dbReference type="InterPro" id="IPR018164">
    <property type="entry name" value="Ala-tRNA-synth_IIc_N"/>
</dbReference>
<keyword evidence="5 14" id="KW-0479">Metal-binding</keyword>
<gene>
    <name evidence="14" type="primary">alaS</name>
    <name evidence="15" type="ORF">CP520_00060</name>
</gene>
<reference evidence="15 16" key="1">
    <citation type="submission" date="2017-09" db="EMBL/GenBank/DDBJ databases">
        <title>SPAdes assembly of the Mesoplasma lactucae genome.</title>
        <authorList>
            <person name="Knight T.F."/>
            <person name="Rubinstein R."/>
            <person name="Citino T."/>
        </authorList>
    </citation>
    <scope>NUCLEOTIDE SEQUENCE [LARGE SCALE GENOMIC DNA]</scope>
    <source>
        <strain evidence="15 16">831-C4</strain>
    </source>
</reference>
<dbReference type="GO" id="GO:0005829">
    <property type="term" value="C:cytosol"/>
    <property type="evidence" value="ECO:0007669"/>
    <property type="project" value="TreeGrafter"/>
</dbReference>
<organism evidence="15 16">
    <name type="scientific">Mesoplasma lactucae ATCC 49193</name>
    <dbReference type="NCBI Taxonomy" id="81460"/>
    <lineage>
        <taxon>Bacteria</taxon>
        <taxon>Bacillati</taxon>
        <taxon>Mycoplasmatota</taxon>
        <taxon>Mollicutes</taxon>
        <taxon>Entomoplasmatales</taxon>
        <taxon>Entomoplasmataceae</taxon>
        <taxon>Mesoplasma</taxon>
    </lineage>
</organism>
<dbReference type="Gene3D" id="3.30.980.10">
    <property type="entry name" value="Threonyl-trna Synthetase, Chain A, domain 2"/>
    <property type="match status" value="1"/>
</dbReference>
<feature type="binding site" evidence="14">
    <location>
        <position position="678"/>
    </location>
    <ligand>
        <name>Zn(2+)</name>
        <dbReference type="ChEBI" id="CHEBI:29105"/>
    </ligand>
</feature>
<keyword evidence="4 14" id="KW-0436">Ligase</keyword>
<dbReference type="KEGG" id="mlac:CP520_00060"/>
<keyword evidence="6 14" id="KW-0547">Nucleotide-binding</keyword>
<dbReference type="SUPFAM" id="SSF50447">
    <property type="entry name" value="Translation proteins"/>
    <property type="match status" value="1"/>
</dbReference>
<dbReference type="Gene3D" id="3.10.310.40">
    <property type="match status" value="1"/>
</dbReference>
<dbReference type="GO" id="GO:0008270">
    <property type="term" value="F:zinc ion binding"/>
    <property type="evidence" value="ECO:0007669"/>
    <property type="project" value="UniProtKB-UniRule"/>
</dbReference>
<comment type="domain">
    <text evidence="14">Consists of three domains; the N-terminal catalytic domain, the editing domain and the C-terminal C-Ala domain. The editing domain removes incorrectly charged amino acids, while the C-Ala domain, along with tRNA(Ala), serves as a bridge to cooperatively bring together the editing and aminoacylation centers thus stimulating deacylation of misacylated tRNAs.</text>
</comment>
<evidence type="ECO:0000256" key="12">
    <source>
        <dbReference type="ARBA" id="ARBA00024779"/>
    </source>
</evidence>
<dbReference type="EC" id="6.1.1.7" evidence="14"/>
<dbReference type="GO" id="GO:0004813">
    <property type="term" value="F:alanine-tRNA ligase activity"/>
    <property type="evidence" value="ECO:0007669"/>
    <property type="project" value="UniProtKB-UniRule"/>
</dbReference>
<keyword evidence="9 14" id="KW-0694">RNA-binding</keyword>
<evidence type="ECO:0000256" key="2">
    <source>
        <dbReference type="ARBA" id="ARBA00022490"/>
    </source>
</evidence>
<keyword evidence="2 14" id="KW-0963">Cytoplasm</keyword>
<keyword evidence="16" id="KW-1185">Reference proteome</keyword>
<evidence type="ECO:0000256" key="9">
    <source>
        <dbReference type="ARBA" id="ARBA00022884"/>
    </source>
</evidence>
<dbReference type="FunFam" id="3.30.930.10:FF:000046">
    <property type="entry name" value="Alanine--tRNA ligase"/>
    <property type="match status" value="1"/>
</dbReference>
<dbReference type="InterPro" id="IPR023033">
    <property type="entry name" value="Ala_tRNA_ligase_euk/bac"/>
</dbReference>
<dbReference type="InterPro" id="IPR018162">
    <property type="entry name" value="Ala-tRNA-ligase_IIc_anticod-bd"/>
</dbReference>
<dbReference type="PROSITE" id="PS50860">
    <property type="entry name" value="AA_TRNA_LIGASE_II_ALA"/>
    <property type="match status" value="1"/>
</dbReference>
<dbReference type="InterPro" id="IPR018163">
    <property type="entry name" value="Thr/Ala-tRNA-synth_IIc_edit"/>
</dbReference>
<dbReference type="PANTHER" id="PTHR11777">
    <property type="entry name" value="ALANYL-TRNA SYNTHETASE"/>
    <property type="match status" value="1"/>
</dbReference>
<sequence>MKKLTSNQIRQMWLDFFISKEHHFVEPVSLIPVNDPSLLWINSGVATLKPYFDGRKTPPSKRLTNSQKAIRTNDIENVGVTARHQTMFEMLGNFSIGDYFKTEAIHFAWELLTSPEWFAIPKDKLYITVFEEDSDAYDVWTKEIGIPTDHIFKMTRDTNFWDVGQGPCGPNTEIFFDRGIKWDKDNLGTKLLSEDMENDRYIEIWNIVFSQYNNDGHDNYSELPRKNIDTGAGLERLTSIFQDTPTNFETDLFLPTIKAVEQLSDGFNYSIENYENPTKEQTRINTAFKVIADHVRAVSFAIADGAFPSNKDRGYVIRRLIRRATTYGRELGINEPFLYTLVDYVIDVMGEFYPYLKDKKEIIQKTIKKEEQQFLKTLSKGFEKLETIIKEKNKVDGADALLLFESFGFPIELTQELAANRNVEVDLDEFNRLLEEAKEASRTSRKDLKAWNKQNELFTKLDVESEFIGYDTLENPEAKIVYMFVDETPVEKASTGSVFVILDKTPFYAEKGGQAADNGYLFLKDGSKVFVSDVQQGPKGQNIMEVELKGHELKVGDLVDAKVNEEKRELTMKNHSGTHMVHAALRQVLGNTVMQSGSYNDEHGLRMDFTYDGHISNEELEQVQDTVNDIINLGINREVYHTTIQDAINKYHALAFFTEKYDDIVRVVKFGDFSSELCGGTHVENTSDIEDFIITKIESKGAGVYRVTCLTSNDTVSEYVNNVFDEQKEEVENLMSKYNILKDTLSDKDLETKFEQIKKLTVDKKNITKLKELINEFKQSFKDWDKKVEELKTNNKIKEYEQVTPTKSKNGVDEINLTVKDLNIKELKALADVLRNKYDGVIVILLSETNNGNFAVVAVSESLQDKYKAIDIFKNLEVSPKGGGNANIAQGKY</sequence>
<dbReference type="InterPro" id="IPR009000">
    <property type="entry name" value="Transl_B-barrel_sf"/>
</dbReference>
<keyword evidence="11 14" id="KW-0030">Aminoacyl-tRNA synthetase</keyword>
<feature type="binding site" evidence="14">
    <location>
        <position position="579"/>
    </location>
    <ligand>
        <name>Zn(2+)</name>
        <dbReference type="ChEBI" id="CHEBI:29105"/>
    </ligand>
</feature>
<accession>A0A291IQY6</accession>
<comment type="function">
    <text evidence="12 14">Catalyzes the attachment of alanine to tRNA(Ala) in a two-step reaction: alanine is first activated by ATP to form Ala-AMP and then transferred to the acceptor end of tRNA(Ala). Also edits incorrectly charged Ser-tRNA(Ala) and Gly-tRNA(Ala) via its editing domain.</text>
</comment>
<evidence type="ECO:0000256" key="1">
    <source>
        <dbReference type="ARBA" id="ARBA00008226"/>
    </source>
</evidence>
<dbReference type="SUPFAM" id="SSF101353">
    <property type="entry name" value="Putative anticodon-binding domain of alanyl-tRNA synthetase (AlaRS)"/>
    <property type="match status" value="1"/>
</dbReference>
<dbReference type="SUPFAM" id="SSF55186">
    <property type="entry name" value="ThrRS/AlaRS common domain"/>
    <property type="match status" value="1"/>
</dbReference>
<dbReference type="Gene3D" id="2.40.30.130">
    <property type="match status" value="1"/>
</dbReference>
<dbReference type="Pfam" id="PF01411">
    <property type="entry name" value="tRNA-synt_2c"/>
    <property type="match status" value="1"/>
</dbReference>
<dbReference type="SMART" id="SM00863">
    <property type="entry name" value="tRNA_SAD"/>
    <property type="match status" value="1"/>
</dbReference>
<dbReference type="GO" id="GO:0005524">
    <property type="term" value="F:ATP binding"/>
    <property type="evidence" value="ECO:0007669"/>
    <property type="project" value="UniProtKB-UniRule"/>
</dbReference>
<keyword evidence="7 14" id="KW-0862">Zinc</keyword>
<evidence type="ECO:0000256" key="13">
    <source>
        <dbReference type="ARBA" id="ARBA00048300"/>
    </source>
</evidence>